<protein>
    <submittedName>
        <fullName evidence="1">YajG family lipoprotein</fullName>
    </submittedName>
</protein>
<dbReference type="Pfam" id="PF03923">
    <property type="entry name" value="Lipoprotein_16"/>
    <property type="match status" value="1"/>
</dbReference>
<dbReference type="EMBL" id="JAUYVT010000015">
    <property type="protein sequence ID" value="MDP2565904.1"/>
    <property type="molecule type" value="Genomic_DNA"/>
</dbReference>
<gene>
    <name evidence="1" type="ORF">Q8W34_14750</name>
</gene>
<dbReference type="InterPro" id="IPR005619">
    <property type="entry name" value="Uncharacterised_YajG"/>
</dbReference>
<keyword evidence="2" id="KW-1185">Reference proteome</keyword>
<dbReference type="Proteomes" id="UP001177212">
    <property type="component" value="Unassembled WGS sequence"/>
</dbReference>
<evidence type="ECO:0000313" key="1">
    <source>
        <dbReference type="EMBL" id="MDP2565904.1"/>
    </source>
</evidence>
<dbReference type="RefSeq" id="WP_305401227.1">
    <property type="nucleotide sequence ID" value="NZ_JAUYVT010000015.1"/>
</dbReference>
<name>A0ABT9FGV1_9GAMM</name>
<organism evidence="1 2">
    <name type="scientific">Pseudoalteromonas marina</name>
    <dbReference type="NCBI Taxonomy" id="267375"/>
    <lineage>
        <taxon>Bacteria</taxon>
        <taxon>Pseudomonadati</taxon>
        <taxon>Pseudomonadota</taxon>
        <taxon>Gammaproteobacteria</taxon>
        <taxon>Alteromonadales</taxon>
        <taxon>Pseudoalteromonadaceae</taxon>
        <taxon>Pseudoalteromonas</taxon>
    </lineage>
</organism>
<accession>A0ABT9FGV1</accession>
<sequence>MTIINRIFGCAAFCILAGCANQPSQVILNPVYQNGQVSTINSSLSTSVIDVRGDTSTLTLVESDKTKTFASQGITESIKSVLDSALSRNGASISNLATTRFELDINALQAVVTETLVSHKSEAKIELSVRVIRATSNFTKKYSGNAALEGPLGHDRAKIEGQLNKLTEQMITRIVSDPELIQFLEG</sequence>
<comment type="caution">
    <text evidence="1">The sequence shown here is derived from an EMBL/GenBank/DDBJ whole genome shotgun (WGS) entry which is preliminary data.</text>
</comment>
<evidence type="ECO:0000313" key="2">
    <source>
        <dbReference type="Proteomes" id="UP001177212"/>
    </source>
</evidence>
<proteinExistence type="predicted"/>
<reference evidence="1" key="1">
    <citation type="submission" date="2023-07" db="EMBL/GenBank/DDBJ databases">
        <title>Genome content predicts the carbon catabolic preferences of heterotrophic bacteria.</title>
        <authorList>
            <person name="Gralka M."/>
        </authorList>
    </citation>
    <scope>NUCLEOTIDE SEQUENCE</scope>
    <source>
        <strain evidence="1">4G09</strain>
    </source>
</reference>
<keyword evidence="1" id="KW-0449">Lipoprotein</keyword>
<dbReference type="PROSITE" id="PS51257">
    <property type="entry name" value="PROKAR_LIPOPROTEIN"/>
    <property type="match status" value="1"/>
</dbReference>